<dbReference type="RefSeq" id="WP_273688691.1">
    <property type="nucleotide sequence ID" value="NZ_CP117411.1"/>
</dbReference>
<dbReference type="InterPro" id="IPR007444">
    <property type="entry name" value="Glucan_biosyn_MdoG_C"/>
</dbReference>
<comment type="pathway">
    <text evidence="2">Glycan metabolism; osmoregulated periplasmic glucan (OPG) biosynthesis.</text>
</comment>
<comment type="similarity">
    <text evidence="3">Belongs to the OpgD/OpgG family.</text>
</comment>
<evidence type="ECO:0000313" key="6">
    <source>
        <dbReference type="EMBL" id="WCT74001.1"/>
    </source>
</evidence>
<evidence type="ECO:0000256" key="1">
    <source>
        <dbReference type="ARBA" id="ARBA00004418"/>
    </source>
</evidence>
<feature type="domain" description="Glucan biosynthesis periplasmic MdoG C-terminal" evidence="5">
    <location>
        <begin position="31"/>
        <end position="497"/>
    </location>
</feature>
<accession>A0ABY7TLZ4</accession>
<evidence type="ECO:0000256" key="3">
    <source>
        <dbReference type="ARBA" id="ARBA00009284"/>
    </source>
</evidence>
<dbReference type="SUPFAM" id="SSF74650">
    <property type="entry name" value="Galactose mutarotase-like"/>
    <property type="match status" value="1"/>
</dbReference>
<dbReference type="InterPro" id="IPR014438">
    <property type="entry name" value="Glucan_biosyn_MdoG/MdoD"/>
</dbReference>
<evidence type="ECO:0000313" key="7">
    <source>
        <dbReference type="Proteomes" id="UP001220395"/>
    </source>
</evidence>
<evidence type="ECO:0000256" key="2">
    <source>
        <dbReference type="ARBA" id="ARBA00005001"/>
    </source>
</evidence>
<evidence type="ECO:0000259" key="5">
    <source>
        <dbReference type="Pfam" id="PF04349"/>
    </source>
</evidence>
<reference evidence="6 7" key="1">
    <citation type="submission" date="2023-02" db="EMBL/GenBank/DDBJ databases">
        <title>Genome sequence of Sphingomonas naphthae.</title>
        <authorList>
            <person name="Kim S."/>
            <person name="Heo J."/>
            <person name="Kwon S.-W."/>
        </authorList>
    </citation>
    <scope>NUCLEOTIDE SEQUENCE [LARGE SCALE GENOMIC DNA]</scope>
    <source>
        <strain evidence="6 7">KACC 18716</strain>
    </source>
</reference>
<dbReference type="InterPro" id="IPR014718">
    <property type="entry name" value="GH-type_carb-bd"/>
</dbReference>
<protein>
    <submittedName>
        <fullName evidence="6">Glucan biosynthesis protein G</fullName>
    </submittedName>
</protein>
<dbReference type="PANTHER" id="PTHR30504">
    <property type="entry name" value="GLUCANS BIOSYNTHESIS PROTEIN"/>
    <property type="match status" value="1"/>
</dbReference>
<dbReference type="Gene3D" id="2.70.98.10">
    <property type="match status" value="1"/>
</dbReference>
<dbReference type="EMBL" id="CP117411">
    <property type="protein sequence ID" value="WCT74001.1"/>
    <property type="molecule type" value="Genomic_DNA"/>
</dbReference>
<comment type="subcellular location">
    <subcellularLocation>
        <location evidence="1">Periplasm</location>
    </subcellularLocation>
</comment>
<keyword evidence="4" id="KW-0574">Periplasm</keyword>
<dbReference type="InterPro" id="IPR006311">
    <property type="entry name" value="TAT_signal"/>
</dbReference>
<sequence length="499" mass="54264">MDGRIGRRELLGAAALLGISPALAKIAPKGFTGAEIEAQAKALAARPFVPSPPLPDSLKFNYDEYRMLRFHRREALWQPGPIIAEPMAPGGLFADPVAINAVAAGAVKPFPFDPTQFDSPPGRTLPGEPGIGFSGVRFLAPINRPDVKDEFAVFQGASYFRAVARGTLYGLSARAIAIGTGGPKEEFPIFRAFWLEKPERGDTVRVHGLVDGPSLTGVWHFSIRTGAATVFDVEAVIFPRTNIDAVGLAPMSSMFMSGPASARRFDDFRPAVHDSDGLELWTGEGEQVWRPLTNPKQIELSAFADTNPRGFGLMQRARDFSDYRDAEAHYEQRPSLWVEPVGKWGPGSVELLELPTDNETTDNIVLFWRPAKPLAAGRVYRTAYRLHWTTDSPAPKALSRVTDTRTGASFAGHSPDGSRAFAVDFEGSRIVGELDSITADAATSRGTLRPVTLSRLPSSGDVRANLALTVQGSEPADVRLTLRRDGRALSETFVTRWRA</sequence>
<name>A0ABY7TLZ4_9SPHN</name>
<organism evidence="6 7">
    <name type="scientific">Sphingomonas naphthae</name>
    <dbReference type="NCBI Taxonomy" id="1813468"/>
    <lineage>
        <taxon>Bacteria</taxon>
        <taxon>Pseudomonadati</taxon>
        <taxon>Pseudomonadota</taxon>
        <taxon>Alphaproteobacteria</taxon>
        <taxon>Sphingomonadales</taxon>
        <taxon>Sphingomonadaceae</taxon>
        <taxon>Sphingomonas</taxon>
    </lineage>
</organism>
<proteinExistence type="inferred from homology"/>
<dbReference type="PANTHER" id="PTHR30504:SF2">
    <property type="entry name" value="GLUCANS BIOSYNTHESIS PROTEIN G"/>
    <property type="match status" value="1"/>
</dbReference>
<dbReference type="InterPro" id="IPR014756">
    <property type="entry name" value="Ig_E-set"/>
</dbReference>
<dbReference type="Pfam" id="PF04349">
    <property type="entry name" value="MdoG"/>
    <property type="match status" value="1"/>
</dbReference>
<evidence type="ECO:0000256" key="4">
    <source>
        <dbReference type="ARBA" id="ARBA00022764"/>
    </source>
</evidence>
<dbReference type="InterPro" id="IPR013783">
    <property type="entry name" value="Ig-like_fold"/>
</dbReference>
<gene>
    <name evidence="6" type="ORF">PQ455_01835</name>
</gene>
<dbReference type="Proteomes" id="UP001220395">
    <property type="component" value="Chromosome"/>
</dbReference>
<dbReference type="SUPFAM" id="SSF81296">
    <property type="entry name" value="E set domains"/>
    <property type="match status" value="1"/>
</dbReference>
<dbReference type="Gene3D" id="2.60.40.10">
    <property type="entry name" value="Immunoglobulins"/>
    <property type="match status" value="1"/>
</dbReference>
<dbReference type="PROSITE" id="PS51318">
    <property type="entry name" value="TAT"/>
    <property type="match status" value="1"/>
</dbReference>
<dbReference type="PIRSF" id="PIRSF006281">
    <property type="entry name" value="MdoG"/>
    <property type="match status" value="1"/>
</dbReference>
<keyword evidence="7" id="KW-1185">Reference proteome</keyword>
<dbReference type="InterPro" id="IPR011013">
    <property type="entry name" value="Gal_mutarotase_sf_dom"/>
</dbReference>